<evidence type="ECO:0000313" key="1">
    <source>
        <dbReference type="EMBL" id="OGM77140.1"/>
    </source>
</evidence>
<evidence type="ECO:0000313" key="2">
    <source>
        <dbReference type="Proteomes" id="UP000179241"/>
    </source>
</evidence>
<name>A0A1F8CLE3_9BACT</name>
<protein>
    <recommendedName>
        <fullName evidence="3">HNH domain-containing protein</fullName>
    </recommendedName>
</protein>
<accession>A0A1F8CLE3</accession>
<evidence type="ECO:0008006" key="3">
    <source>
        <dbReference type="Google" id="ProtNLM"/>
    </source>
</evidence>
<sequence length="129" mass="15651">MKLRGRSYYHLNHERQLELAKKRNQRNLKKSLRLLIKAKNKPCIDCGGHFPPWVMDFDHKDNASKSGNVSQLRRSHNFRRIETEIQKCDLLCANCHRSRTVRRFWGKYYAIIEELKTEGYRFFWENQPR</sequence>
<dbReference type="Proteomes" id="UP000179241">
    <property type="component" value="Unassembled WGS sequence"/>
</dbReference>
<reference evidence="1 2" key="1">
    <citation type="journal article" date="2016" name="Nat. Commun.">
        <title>Thousands of microbial genomes shed light on interconnected biogeochemical processes in an aquifer system.</title>
        <authorList>
            <person name="Anantharaman K."/>
            <person name="Brown C.T."/>
            <person name="Hug L.A."/>
            <person name="Sharon I."/>
            <person name="Castelle C.J."/>
            <person name="Probst A.J."/>
            <person name="Thomas B.C."/>
            <person name="Singh A."/>
            <person name="Wilkins M.J."/>
            <person name="Karaoz U."/>
            <person name="Brodie E.L."/>
            <person name="Williams K.H."/>
            <person name="Hubbard S.S."/>
            <person name="Banfield J.F."/>
        </authorList>
    </citation>
    <scope>NUCLEOTIDE SEQUENCE [LARGE SCALE GENOMIC DNA]</scope>
</reference>
<gene>
    <name evidence="1" type="ORF">A2188_00045</name>
</gene>
<comment type="caution">
    <text evidence="1">The sequence shown here is derived from an EMBL/GenBank/DDBJ whole genome shotgun (WGS) entry which is preliminary data.</text>
</comment>
<organism evidence="1 2">
    <name type="scientific">Candidatus Woesebacteria bacterium RIFOXYA1_FULL_43_9</name>
    <dbReference type="NCBI Taxonomy" id="1802534"/>
    <lineage>
        <taxon>Bacteria</taxon>
        <taxon>Candidatus Woeseibacteriota</taxon>
    </lineage>
</organism>
<proteinExistence type="predicted"/>
<dbReference type="EMBL" id="MGHU01000032">
    <property type="protein sequence ID" value="OGM77140.1"/>
    <property type="molecule type" value="Genomic_DNA"/>
</dbReference>
<dbReference type="AlphaFoldDB" id="A0A1F8CLE3"/>